<organism evidence="2 3">
    <name type="scientific">Solanum tuberosum</name>
    <name type="common">Potato</name>
    <dbReference type="NCBI Taxonomy" id="4113"/>
    <lineage>
        <taxon>Eukaryota</taxon>
        <taxon>Viridiplantae</taxon>
        <taxon>Streptophyta</taxon>
        <taxon>Embryophyta</taxon>
        <taxon>Tracheophyta</taxon>
        <taxon>Spermatophyta</taxon>
        <taxon>Magnoliopsida</taxon>
        <taxon>eudicotyledons</taxon>
        <taxon>Gunneridae</taxon>
        <taxon>Pentapetalae</taxon>
        <taxon>asterids</taxon>
        <taxon>lamiids</taxon>
        <taxon>Solanales</taxon>
        <taxon>Solanaceae</taxon>
        <taxon>Solanoideae</taxon>
        <taxon>Solaneae</taxon>
        <taxon>Solanum</taxon>
    </lineage>
</organism>
<feature type="compositionally biased region" description="Basic and acidic residues" evidence="1">
    <location>
        <begin position="241"/>
        <end position="252"/>
    </location>
</feature>
<sequence>MHSGKWDEANCYVDYVIQGVVFRENASFTELYNIIATQLAVDVTVKVLKIEYKVDQSSTRTVIHNEMGVRNSEHCESSTTVASGIFGSLCITGFEEFEKQKLTVAEIVNPLDTFQMENCSVVITDPSHKYVKVFPSTEYVHNVNDKGRNYIVCLKKKRCTYGSFQYEEIPCEHAWAILKFKSLRPDELCSNLYTPTTVLKTYGFPIYPLPDKTEWVVPGYIMTDLVLPPEFKRPPRRPRKMARDKSAREMFESKGTNTCSTCGIAGHNRRSCRNQPREV</sequence>
<protein>
    <recommendedName>
        <fullName evidence="4">SWIM-type domain-containing protein</fullName>
    </recommendedName>
</protein>
<evidence type="ECO:0008006" key="4">
    <source>
        <dbReference type="Google" id="ProtNLM"/>
    </source>
</evidence>
<keyword evidence="3" id="KW-1185">Reference proteome</keyword>
<evidence type="ECO:0000313" key="3">
    <source>
        <dbReference type="Proteomes" id="UP000826656"/>
    </source>
</evidence>
<proteinExistence type="predicted"/>
<accession>A0ABQ7W6P0</accession>
<evidence type="ECO:0000256" key="1">
    <source>
        <dbReference type="SAM" id="MobiDB-lite"/>
    </source>
</evidence>
<dbReference type="Proteomes" id="UP000826656">
    <property type="component" value="Unassembled WGS sequence"/>
</dbReference>
<feature type="region of interest" description="Disordered" evidence="1">
    <location>
        <begin position="232"/>
        <end position="257"/>
    </location>
</feature>
<dbReference type="EMBL" id="JAIVGD010000003">
    <property type="protein sequence ID" value="KAH0775739.1"/>
    <property type="molecule type" value="Genomic_DNA"/>
</dbReference>
<reference evidence="2 3" key="1">
    <citation type="journal article" date="2021" name="bioRxiv">
        <title>Chromosome-scale and haplotype-resolved genome assembly of a tetraploid potato cultivar.</title>
        <authorList>
            <person name="Sun H."/>
            <person name="Jiao W.-B."/>
            <person name="Krause K."/>
            <person name="Campoy J.A."/>
            <person name="Goel M."/>
            <person name="Folz-Donahue K."/>
            <person name="Kukat C."/>
            <person name="Huettel B."/>
            <person name="Schneeberger K."/>
        </authorList>
    </citation>
    <scope>NUCLEOTIDE SEQUENCE [LARGE SCALE GENOMIC DNA]</scope>
    <source>
        <strain evidence="2">SolTubOtavaFocal</strain>
        <tissue evidence="2">Leaves</tissue>
    </source>
</reference>
<name>A0ABQ7W6P0_SOLTU</name>
<gene>
    <name evidence="2" type="ORF">KY290_007150</name>
</gene>
<comment type="caution">
    <text evidence="2">The sequence shown here is derived from an EMBL/GenBank/DDBJ whole genome shotgun (WGS) entry which is preliminary data.</text>
</comment>
<evidence type="ECO:0000313" key="2">
    <source>
        <dbReference type="EMBL" id="KAH0775739.1"/>
    </source>
</evidence>